<dbReference type="RefSeq" id="XP_023693405.1">
    <property type="nucleotide sequence ID" value="XM_023837637.2"/>
</dbReference>
<proteinExistence type="predicted"/>
<dbReference type="GeneTree" id="ENSGT00940000154543"/>
<dbReference type="RefSeq" id="XP_023693401.1">
    <property type="nucleotide sequence ID" value="XM_023837633.2"/>
</dbReference>
<name>A0A3B3RSU9_9TELE</name>
<feature type="region of interest" description="Disordered" evidence="1">
    <location>
        <begin position="357"/>
        <end position="386"/>
    </location>
</feature>
<dbReference type="RefSeq" id="XP_023693402.1">
    <property type="nucleotide sequence ID" value="XM_023837634.2"/>
</dbReference>
<reference evidence="2" key="1">
    <citation type="submission" date="2025-08" db="UniProtKB">
        <authorList>
            <consortium name="Ensembl"/>
        </authorList>
    </citation>
    <scope>IDENTIFICATION</scope>
</reference>
<feature type="compositionally biased region" description="Low complexity" evidence="1">
    <location>
        <begin position="357"/>
        <end position="370"/>
    </location>
</feature>
<reference evidence="2" key="2">
    <citation type="submission" date="2025-09" db="UniProtKB">
        <authorList>
            <consortium name="Ensembl"/>
        </authorList>
    </citation>
    <scope>IDENTIFICATION</scope>
</reference>
<dbReference type="RefSeq" id="XP_072571353.1">
    <property type="nucleotide sequence ID" value="XM_072715252.1"/>
</dbReference>
<organism evidence="2 3">
    <name type="scientific">Paramormyrops kingsleyae</name>
    <dbReference type="NCBI Taxonomy" id="1676925"/>
    <lineage>
        <taxon>Eukaryota</taxon>
        <taxon>Metazoa</taxon>
        <taxon>Chordata</taxon>
        <taxon>Craniata</taxon>
        <taxon>Vertebrata</taxon>
        <taxon>Euteleostomi</taxon>
        <taxon>Actinopterygii</taxon>
        <taxon>Neopterygii</taxon>
        <taxon>Teleostei</taxon>
        <taxon>Osteoglossocephala</taxon>
        <taxon>Osteoglossomorpha</taxon>
        <taxon>Osteoglossiformes</taxon>
        <taxon>Mormyridae</taxon>
        <taxon>Paramormyrops</taxon>
    </lineage>
</organism>
<dbReference type="InterPro" id="IPR029266">
    <property type="entry name" value="FAM217"/>
</dbReference>
<feature type="region of interest" description="Disordered" evidence="1">
    <location>
        <begin position="264"/>
        <end position="292"/>
    </location>
</feature>
<dbReference type="Ensembl" id="ENSPKIT00000001429.1">
    <property type="protein sequence ID" value="ENSPKIP00000020806.1"/>
    <property type="gene ID" value="ENSPKIG00000005458.1"/>
</dbReference>
<feature type="compositionally biased region" description="Polar residues" evidence="1">
    <location>
        <begin position="283"/>
        <end position="292"/>
    </location>
</feature>
<dbReference type="KEGG" id="pki:111857107"/>
<protein>
    <submittedName>
        <fullName evidence="2">Uncharacterized LOC111857107</fullName>
    </submittedName>
</protein>
<dbReference type="PANTHER" id="PTHR22145:SF2">
    <property type="entry name" value="SI:CH211-266K22.6"/>
    <property type="match status" value="1"/>
</dbReference>
<dbReference type="RefSeq" id="XP_023693403.1">
    <property type="nucleotide sequence ID" value="XM_023837635.2"/>
</dbReference>
<evidence type="ECO:0000256" key="1">
    <source>
        <dbReference type="SAM" id="MobiDB-lite"/>
    </source>
</evidence>
<sequence length="493" mass="53223">MGPILQERAATINNKVSSKDRAWTKVTGNNGSATSNKKGKVNQNHRLRKAFGAQSVSAAPVHDSTPAAAKSKGTRVKAERPRVSDARINPHGTPWGQEASQVEGAGERTGSMSQTGPSRKGLSLPLPPRSDMHQALLALEPLRLREQEEADADSASDLSDSERLPVPPSPCTPPQLNLRAEVISASDLQPHFPGPRGLSYGSHSYPDFLPPPFNTWSLQQLAVFLNTEGRSAPRPRPVGHLEKYLERLLQLEWLQIQTIQEENGKPAAPVSVSRPHPRPHTAPATSLSSPKSLRQCQRAFPLAFLSSLAESSSGLLSGRVCPHCRIRYPFCNGTCLLYTYQHYSRLSPLLERRAQAGAAPRRSSSESRACASDRIRNPGSPVMGSSHLRRMQAAGNIRKPLAGQRLTCNALIGPSCAGTNGPKGLTKGGGASYVNVKGGSPRAGKERGENVSVGKVLKKDPIHTTDVHTLSRGLTGAKINEKQKRVKFVTNYK</sequence>
<keyword evidence="3" id="KW-1185">Reference proteome</keyword>
<dbReference type="STRING" id="1676925.ENSPKIP00000020806"/>
<dbReference type="AlphaFoldDB" id="A0A3B3RSU9"/>
<dbReference type="RefSeq" id="XP_023693404.1">
    <property type="nucleotide sequence ID" value="XM_023837636.2"/>
</dbReference>
<dbReference type="Pfam" id="PF15344">
    <property type="entry name" value="FAM217"/>
    <property type="match status" value="1"/>
</dbReference>
<feature type="compositionally biased region" description="Basic and acidic residues" evidence="1">
    <location>
        <begin position="76"/>
        <end position="85"/>
    </location>
</feature>
<feature type="region of interest" description="Disordered" evidence="1">
    <location>
        <begin position="24"/>
        <end position="43"/>
    </location>
</feature>
<feature type="compositionally biased region" description="Polar residues" evidence="1">
    <location>
        <begin position="26"/>
        <end position="36"/>
    </location>
</feature>
<feature type="region of interest" description="Disordered" evidence="1">
    <location>
        <begin position="147"/>
        <end position="174"/>
    </location>
</feature>
<dbReference type="PANTHER" id="PTHR22145">
    <property type="entry name" value="SI:CH211-266K22.6"/>
    <property type="match status" value="1"/>
</dbReference>
<dbReference type="Proteomes" id="UP000261540">
    <property type="component" value="Unplaced"/>
</dbReference>
<evidence type="ECO:0000313" key="2">
    <source>
        <dbReference type="Ensembl" id="ENSPKIP00000020806.1"/>
    </source>
</evidence>
<dbReference type="GeneID" id="111857107"/>
<feature type="region of interest" description="Disordered" evidence="1">
    <location>
        <begin position="52"/>
        <end position="129"/>
    </location>
</feature>
<accession>A0A3B3RSU9</accession>
<dbReference type="OrthoDB" id="10027339at2759"/>
<evidence type="ECO:0000313" key="3">
    <source>
        <dbReference type="Proteomes" id="UP000261540"/>
    </source>
</evidence>